<comment type="caution">
    <text evidence="8">The sequence shown here is derived from an EMBL/GenBank/DDBJ whole genome shotgun (WGS) entry which is preliminary data.</text>
</comment>
<gene>
    <name evidence="8" type="ORF">DFJ75_4735</name>
</gene>
<feature type="signal peptide" evidence="6">
    <location>
        <begin position="1"/>
        <end position="22"/>
    </location>
</feature>
<evidence type="ECO:0000259" key="7">
    <source>
        <dbReference type="Pfam" id="PF04234"/>
    </source>
</evidence>
<dbReference type="GO" id="GO:0006825">
    <property type="term" value="P:copper ion transport"/>
    <property type="evidence" value="ECO:0007669"/>
    <property type="project" value="InterPro"/>
</dbReference>
<dbReference type="InterPro" id="IPR032694">
    <property type="entry name" value="CopC/D"/>
</dbReference>
<dbReference type="SUPFAM" id="SSF81296">
    <property type="entry name" value="E set domains"/>
    <property type="match status" value="1"/>
</dbReference>
<dbReference type="PANTHER" id="PTHR34820">
    <property type="entry name" value="INNER MEMBRANE PROTEIN YEBZ"/>
    <property type="match status" value="1"/>
</dbReference>
<dbReference type="GO" id="GO:0005507">
    <property type="term" value="F:copper ion binding"/>
    <property type="evidence" value="ECO:0007669"/>
    <property type="project" value="InterPro"/>
</dbReference>
<sequence length="170" mass="17637">MRRLTFSIVALVMTVLATVAWAPTAAAHSALIGSDPADGAPLAAGPAAVTLTFNEPVQKNYAVLKVVGPDEHYWQDGEPTVTGRTVTVPVRELGPTGTYLINYRITSADGHPVEGQLDFELTVAGSGTPGPAVDADDSSSSGIPVWPFIVGGVVVFGAGLAFALRPQRKK</sequence>
<accession>A0A495KC92</accession>
<comment type="subcellular location">
    <subcellularLocation>
        <location evidence="1">Cell envelope</location>
    </subcellularLocation>
</comment>
<evidence type="ECO:0000256" key="2">
    <source>
        <dbReference type="ARBA" id="ARBA00022723"/>
    </source>
</evidence>
<dbReference type="EMBL" id="RBKV01000001">
    <property type="protein sequence ID" value="RKR97842.1"/>
    <property type="molecule type" value="Genomic_DNA"/>
</dbReference>
<dbReference type="Pfam" id="PF04234">
    <property type="entry name" value="CopC"/>
    <property type="match status" value="1"/>
</dbReference>
<reference evidence="8 9" key="1">
    <citation type="submission" date="2018-10" db="EMBL/GenBank/DDBJ databases">
        <title>Sequencing the genomes of 1000 actinobacteria strains.</title>
        <authorList>
            <person name="Klenk H.-P."/>
        </authorList>
    </citation>
    <scope>NUCLEOTIDE SEQUENCE [LARGE SCALE GENOMIC DNA]</scope>
    <source>
        <strain evidence="8 9">DSM 44343</strain>
    </source>
</reference>
<evidence type="ECO:0000256" key="4">
    <source>
        <dbReference type="ARBA" id="ARBA00023008"/>
    </source>
</evidence>
<dbReference type="GO" id="GO:0030313">
    <property type="term" value="C:cell envelope"/>
    <property type="evidence" value="ECO:0007669"/>
    <property type="project" value="UniProtKB-SubCell"/>
</dbReference>
<dbReference type="InterPro" id="IPR014756">
    <property type="entry name" value="Ig_E-set"/>
</dbReference>
<dbReference type="GO" id="GO:0042597">
    <property type="term" value="C:periplasmic space"/>
    <property type="evidence" value="ECO:0007669"/>
    <property type="project" value="InterPro"/>
</dbReference>
<evidence type="ECO:0000313" key="8">
    <source>
        <dbReference type="EMBL" id="RKR97842.1"/>
    </source>
</evidence>
<proteinExistence type="predicted"/>
<dbReference type="InterPro" id="IPR007348">
    <property type="entry name" value="CopC_dom"/>
</dbReference>
<feature type="domain" description="CopC" evidence="7">
    <location>
        <begin position="28"/>
        <end position="120"/>
    </location>
</feature>
<keyword evidence="5" id="KW-0812">Transmembrane</keyword>
<evidence type="ECO:0000256" key="3">
    <source>
        <dbReference type="ARBA" id="ARBA00022729"/>
    </source>
</evidence>
<dbReference type="RefSeq" id="WP_062795615.1">
    <property type="nucleotide sequence ID" value="NZ_CBCRXS010000001.1"/>
</dbReference>
<dbReference type="Proteomes" id="UP000274762">
    <property type="component" value="Unassembled WGS sequence"/>
</dbReference>
<dbReference type="GO" id="GO:0005886">
    <property type="term" value="C:plasma membrane"/>
    <property type="evidence" value="ECO:0007669"/>
    <property type="project" value="TreeGrafter"/>
</dbReference>
<dbReference type="Gene3D" id="2.60.40.1220">
    <property type="match status" value="1"/>
</dbReference>
<dbReference type="AlphaFoldDB" id="A0A495KC92"/>
<evidence type="ECO:0000256" key="6">
    <source>
        <dbReference type="SAM" id="SignalP"/>
    </source>
</evidence>
<evidence type="ECO:0000313" key="9">
    <source>
        <dbReference type="Proteomes" id="UP000274762"/>
    </source>
</evidence>
<feature type="transmembrane region" description="Helical" evidence="5">
    <location>
        <begin position="145"/>
        <end position="164"/>
    </location>
</feature>
<dbReference type="OrthoDB" id="5242236at2"/>
<organism evidence="8 9">
    <name type="scientific">Williamsia marianensis</name>
    <dbReference type="NCBI Taxonomy" id="85044"/>
    <lineage>
        <taxon>Bacteria</taxon>
        <taxon>Bacillati</taxon>
        <taxon>Actinomycetota</taxon>
        <taxon>Actinomycetes</taxon>
        <taxon>Mycobacteriales</taxon>
        <taxon>Nocardiaceae</taxon>
        <taxon>Williamsia</taxon>
    </lineage>
</organism>
<feature type="chain" id="PRO_5039060963" description="CopC domain-containing protein" evidence="6">
    <location>
        <begin position="23"/>
        <end position="170"/>
    </location>
</feature>
<keyword evidence="5" id="KW-1133">Transmembrane helix</keyword>
<keyword evidence="2" id="KW-0479">Metal-binding</keyword>
<dbReference type="InterPro" id="IPR014755">
    <property type="entry name" value="Cu-Rt/internalin_Ig-like"/>
</dbReference>
<evidence type="ECO:0000256" key="5">
    <source>
        <dbReference type="SAM" id="Phobius"/>
    </source>
</evidence>
<dbReference type="PANTHER" id="PTHR34820:SF4">
    <property type="entry name" value="INNER MEMBRANE PROTEIN YEBZ"/>
    <property type="match status" value="1"/>
</dbReference>
<name>A0A495KC92_WILMA</name>
<evidence type="ECO:0000256" key="1">
    <source>
        <dbReference type="ARBA" id="ARBA00004196"/>
    </source>
</evidence>
<keyword evidence="3 6" id="KW-0732">Signal</keyword>
<keyword evidence="4" id="KW-0186">Copper</keyword>
<dbReference type="GO" id="GO:0046688">
    <property type="term" value="P:response to copper ion"/>
    <property type="evidence" value="ECO:0007669"/>
    <property type="project" value="InterPro"/>
</dbReference>
<keyword evidence="5" id="KW-0472">Membrane</keyword>
<protein>
    <recommendedName>
        <fullName evidence="7">CopC domain-containing protein</fullName>
    </recommendedName>
</protein>